<dbReference type="GO" id="GO:0005634">
    <property type="term" value="C:nucleus"/>
    <property type="evidence" value="ECO:0000318"/>
    <property type="project" value="GO_Central"/>
</dbReference>
<evidence type="ECO:0000256" key="2">
    <source>
        <dbReference type="ARBA" id="ARBA00023163"/>
    </source>
</evidence>
<evidence type="ECO:0000256" key="3">
    <source>
        <dbReference type="SAM" id="MobiDB-lite"/>
    </source>
</evidence>
<dbReference type="InterPro" id="IPR005202">
    <property type="entry name" value="TF_GRAS"/>
</dbReference>
<keyword evidence="2" id="KW-0804">Transcription</keyword>
<dbReference type="Gramene" id="EFJ38849">
    <property type="protein sequence ID" value="EFJ38849"/>
    <property type="gene ID" value="SELMODRAFT_450567"/>
</dbReference>
<dbReference type="InParanoid" id="D8QP08"/>
<dbReference type="KEGG" id="smo:SELMODRAFT_450567"/>
<dbReference type="GO" id="GO:0003700">
    <property type="term" value="F:DNA-binding transcription factor activity"/>
    <property type="evidence" value="ECO:0000318"/>
    <property type="project" value="GO_Central"/>
</dbReference>
<dbReference type="HOGENOM" id="CLU_011924_0_1_1"/>
<dbReference type="eggNOG" id="ENOG502QSQ6">
    <property type="taxonomic scope" value="Eukaryota"/>
</dbReference>
<dbReference type="Pfam" id="PF03514">
    <property type="entry name" value="GRAS"/>
    <property type="match status" value="1"/>
</dbReference>
<dbReference type="GO" id="GO:0006355">
    <property type="term" value="P:regulation of DNA-templated transcription"/>
    <property type="evidence" value="ECO:0000318"/>
    <property type="project" value="GO_Central"/>
</dbReference>
<feature type="region of interest" description="Disordered" evidence="3">
    <location>
        <begin position="88"/>
        <end position="109"/>
    </location>
</feature>
<reference evidence="4 5" key="1">
    <citation type="journal article" date="2011" name="Science">
        <title>The Selaginella genome identifies genetic changes associated with the evolution of vascular plants.</title>
        <authorList>
            <person name="Banks J.A."/>
            <person name="Nishiyama T."/>
            <person name="Hasebe M."/>
            <person name="Bowman J.L."/>
            <person name="Gribskov M."/>
            <person name="dePamphilis C."/>
            <person name="Albert V.A."/>
            <person name="Aono N."/>
            <person name="Aoyama T."/>
            <person name="Ambrose B.A."/>
            <person name="Ashton N.W."/>
            <person name="Axtell M.J."/>
            <person name="Barker E."/>
            <person name="Barker M.S."/>
            <person name="Bennetzen J.L."/>
            <person name="Bonawitz N.D."/>
            <person name="Chapple C."/>
            <person name="Cheng C."/>
            <person name="Correa L.G."/>
            <person name="Dacre M."/>
            <person name="DeBarry J."/>
            <person name="Dreyer I."/>
            <person name="Elias M."/>
            <person name="Engstrom E.M."/>
            <person name="Estelle M."/>
            <person name="Feng L."/>
            <person name="Finet C."/>
            <person name="Floyd S.K."/>
            <person name="Frommer W.B."/>
            <person name="Fujita T."/>
            <person name="Gramzow L."/>
            <person name="Gutensohn M."/>
            <person name="Harholt J."/>
            <person name="Hattori M."/>
            <person name="Heyl A."/>
            <person name="Hirai T."/>
            <person name="Hiwatashi Y."/>
            <person name="Ishikawa M."/>
            <person name="Iwata M."/>
            <person name="Karol K.G."/>
            <person name="Koehler B."/>
            <person name="Kolukisaoglu U."/>
            <person name="Kubo M."/>
            <person name="Kurata T."/>
            <person name="Lalonde S."/>
            <person name="Li K."/>
            <person name="Li Y."/>
            <person name="Litt A."/>
            <person name="Lyons E."/>
            <person name="Manning G."/>
            <person name="Maruyama T."/>
            <person name="Michael T.P."/>
            <person name="Mikami K."/>
            <person name="Miyazaki S."/>
            <person name="Morinaga S."/>
            <person name="Murata T."/>
            <person name="Mueller-Roeber B."/>
            <person name="Nelson D.R."/>
            <person name="Obara M."/>
            <person name="Oguri Y."/>
            <person name="Olmstead R.G."/>
            <person name="Onodera N."/>
            <person name="Petersen B.L."/>
            <person name="Pils B."/>
            <person name="Prigge M."/>
            <person name="Rensing S.A."/>
            <person name="Riano-Pachon D.M."/>
            <person name="Roberts A.W."/>
            <person name="Sato Y."/>
            <person name="Scheller H.V."/>
            <person name="Schulz B."/>
            <person name="Schulz C."/>
            <person name="Shakirov E.V."/>
            <person name="Shibagaki N."/>
            <person name="Shinohara N."/>
            <person name="Shippen D.E."/>
            <person name="Soerensen I."/>
            <person name="Sotooka R."/>
            <person name="Sugimoto N."/>
            <person name="Sugita M."/>
            <person name="Sumikawa N."/>
            <person name="Tanurdzic M."/>
            <person name="Theissen G."/>
            <person name="Ulvskov P."/>
            <person name="Wakazuki S."/>
            <person name="Weng J.K."/>
            <person name="Willats W.W."/>
            <person name="Wipf D."/>
            <person name="Wolf P.G."/>
            <person name="Yang L."/>
            <person name="Zimmer A.D."/>
            <person name="Zhu Q."/>
            <person name="Mitros T."/>
            <person name="Hellsten U."/>
            <person name="Loque D."/>
            <person name="Otillar R."/>
            <person name="Salamov A."/>
            <person name="Schmutz J."/>
            <person name="Shapiro H."/>
            <person name="Lindquist E."/>
            <person name="Lucas S."/>
            <person name="Rokhsar D."/>
            <person name="Grigoriev I.V."/>
        </authorList>
    </citation>
    <scope>NUCLEOTIDE SEQUENCE [LARGE SCALE GENOMIC DNA]</scope>
</reference>
<dbReference type="PROSITE" id="PS50985">
    <property type="entry name" value="GRAS"/>
    <property type="match status" value="1"/>
</dbReference>
<dbReference type="PANTHER" id="PTHR31636">
    <property type="entry name" value="OSJNBA0084A10.13 PROTEIN-RELATED"/>
    <property type="match status" value="1"/>
</dbReference>
<accession>D8QP08</accession>
<evidence type="ECO:0000313" key="4">
    <source>
        <dbReference type="EMBL" id="EFJ38849.1"/>
    </source>
</evidence>
<dbReference type="GO" id="GO:0043565">
    <property type="term" value="F:sequence-specific DNA binding"/>
    <property type="evidence" value="ECO:0000318"/>
    <property type="project" value="GO_Central"/>
</dbReference>
<dbReference type="EMBL" id="GL377565">
    <property type="protein sequence ID" value="EFJ38849.1"/>
    <property type="molecule type" value="Genomic_DNA"/>
</dbReference>
<proteinExistence type="predicted"/>
<evidence type="ECO:0000256" key="1">
    <source>
        <dbReference type="ARBA" id="ARBA00023015"/>
    </source>
</evidence>
<dbReference type="AlphaFoldDB" id="D8QP08"/>
<keyword evidence="5" id="KW-1185">Reference proteome</keyword>
<sequence length="498" mass="56716">MRLFLIMGHADLSSKLQRVLLQHQVRLKPVPFSSSRDSHETLKVYDDSRLQFIQEMLDQEDEPEDSSQEAQQVLSGLLDELTAIVSSYPSSSCSSDQDELQAPTSPASNPVLARSDGADLEGLLVACAEAVAANDSAQAYELVEELTSFAYSGESSLHRAVLYFTNALVARLRGYGAQMYRIMSKEVSIRQTLAVQMNLPVLRATEFFANQTILEACRGQRNLKLHIVDYGIFYGCQWPSLIEALSQRDEGPPKKMMITGIELTSIAEASMRQTGEGLIAYAKSCGVPLEFQPVVSNTWEKAEPRYHLSSDEFLVINCKLRMRHLREDGYILMESPRKIFFKNIARLKPALFVQCVVTTDLSSPFFIHRFREAWRDIHIRMEQIEETMQVIDPPKLEYLNRLMEKTVMNMVACEGADRIERLSSYKTWNYLATRAGFEKLPISNQALQMVKLVWTSHKKFTYGIDEKWLLLGWKDVTLTAMSAWQPMCSTFPFIKEKN</sequence>
<organism evidence="5">
    <name type="scientific">Selaginella moellendorffii</name>
    <name type="common">Spikemoss</name>
    <dbReference type="NCBI Taxonomy" id="88036"/>
    <lineage>
        <taxon>Eukaryota</taxon>
        <taxon>Viridiplantae</taxon>
        <taxon>Streptophyta</taxon>
        <taxon>Embryophyta</taxon>
        <taxon>Tracheophyta</taxon>
        <taxon>Lycopodiopsida</taxon>
        <taxon>Selaginellales</taxon>
        <taxon>Selaginellaceae</taxon>
        <taxon>Selaginella</taxon>
    </lineage>
</organism>
<name>D8QP08_SELML</name>
<evidence type="ECO:0000313" key="5">
    <source>
        <dbReference type="Proteomes" id="UP000001514"/>
    </source>
</evidence>
<protein>
    <submittedName>
        <fullName evidence="4">GRAS family protein</fullName>
    </submittedName>
</protein>
<gene>
    <name evidence="4" type="ORF">SELMODRAFT_450567</name>
</gene>
<keyword evidence="1" id="KW-0805">Transcription regulation</keyword>
<dbReference type="Proteomes" id="UP000001514">
    <property type="component" value="Unassembled WGS sequence"/>
</dbReference>